<keyword evidence="2" id="KW-1003">Cell membrane</keyword>
<dbReference type="Pfam" id="PF02687">
    <property type="entry name" value="FtsX"/>
    <property type="match status" value="2"/>
</dbReference>
<reference evidence="10 11" key="1">
    <citation type="submission" date="2024-04" db="EMBL/GenBank/DDBJ databases">
        <title>Complete genome sequence of Nguyenibacter vanlangesis HBCM-1154, a strain capable of nitrogen fixation, IAA production, and phosphorus solubilization isolated from sugarcane soil.</title>
        <authorList>
            <person name="MY HANH P."/>
        </authorList>
    </citation>
    <scope>NUCLEOTIDE SEQUENCE [LARGE SCALE GENOMIC DNA]</scope>
    <source>
        <strain evidence="10 11">HBCM 1154</strain>
    </source>
</reference>
<dbReference type="Pfam" id="PF12704">
    <property type="entry name" value="MacB_PCD"/>
    <property type="match status" value="1"/>
</dbReference>
<feature type="transmembrane region" description="Helical" evidence="7">
    <location>
        <begin position="340"/>
        <end position="363"/>
    </location>
</feature>
<keyword evidence="5 7" id="KW-0472">Membrane</keyword>
<evidence type="ECO:0000256" key="4">
    <source>
        <dbReference type="ARBA" id="ARBA00022989"/>
    </source>
</evidence>
<feature type="transmembrane region" description="Helical" evidence="7">
    <location>
        <begin position="383"/>
        <end position="412"/>
    </location>
</feature>
<evidence type="ECO:0000256" key="7">
    <source>
        <dbReference type="SAM" id="Phobius"/>
    </source>
</evidence>
<evidence type="ECO:0000259" key="8">
    <source>
        <dbReference type="Pfam" id="PF02687"/>
    </source>
</evidence>
<feature type="domain" description="MacB-like periplasmic core" evidence="9">
    <location>
        <begin position="21"/>
        <end position="242"/>
    </location>
</feature>
<sequence length="823" mass="88223">MLVTICQSIVRQARRHPLHVGLNVAGLALGIGVFLTLALLVRYEYRYNAGLPDVDRLVRVDEHWTLPGSAPSETGDTSFRALPFLREDFPEIEDAVRLTGTDLRTERAGIFSTYVSYLTDPSFFRVFKVKLLHGSPDDALSKPDGLVLSQGAALRLFGTTDVLARTVTVNRNGTKTVHTVSGVLATPEGPGFLSNVDMLAPIPAQEAQTRACYRYWGSSCGEIYLKLRRPGDLAAMNARLRDFVVRRAAGPGDDQASLGAHPDKIYALSLVPLREARFHDLTVEDVDDGVDRNVVDSIGLIGVLALGLACANAVNLATARSAFRAREVAIRKTLGAARHGLFAQFMGEALLIAAIAGLSGLAFCEVMTPIMASLTGEAIGVQYGFVLAMLPLVVLVTGLASGCHPAAVLSAYHPATILAAARTPSGGRGAARLRSALVLAQFAIAVTIVICTLVIDRQTAFMRDADRGYVRSGLLIGQEIPSRDAGLQRRMFDTLRAVPGVAAITIGQLQPRPNSEWRSTYSYTGPTGKSDVQLLFDRVGPGYLATYRPRILAGRWFDTAHGQDDAPADGALGNDGGRVNVVINARAAAKFGFASPGDAVGKVLQKGGMQAAVVGVIDDLRFGSPRAPVYPEIIYFGTLSKTPFDNPIPAVRFQGVTESEMARRLNRAWAGILPDIASDFQSADARTDAFYKGDERRGHVFTLGAAAAMLIACLGLYSLAAFAAVRRTHEIGIRKTMGATGRQIVVLLLRDLLRPVMLSCLVACPVAWIAMRSWLSGFDQRIALDPVYFLLAVAGALLVAVLTVLGQTLRVARAEPARALRAD</sequence>
<feature type="transmembrane region" description="Helical" evidence="7">
    <location>
        <begin position="787"/>
        <end position="805"/>
    </location>
</feature>
<proteinExistence type="inferred from homology"/>
<dbReference type="InterPro" id="IPR025857">
    <property type="entry name" value="MacB_PCD"/>
</dbReference>
<organism evidence="10 11">
    <name type="scientific">Nguyenibacter vanlangensis</name>
    <dbReference type="NCBI Taxonomy" id="1216886"/>
    <lineage>
        <taxon>Bacteria</taxon>
        <taxon>Pseudomonadati</taxon>
        <taxon>Pseudomonadota</taxon>
        <taxon>Alphaproteobacteria</taxon>
        <taxon>Acetobacterales</taxon>
        <taxon>Acetobacteraceae</taxon>
        <taxon>Nguyenibacter</taxon>
    </lineage>
</organism>
<evidence type="ECO:0000259" key="9">
    <source>
        <dbReference type="Pfam" id="PF12704"/>
    </source>
</evidence>
<dbReference type="PANTHER" id="PTHR30572">
    <property type="entry name" value="MEMBRANE COMPONENT OF TRANSPORTER-RELATED"/>
    <property type="match status" value="1"/>
</dbReference>
<evidence type="ECO:0000256" key="5">
    <source>
        <dbReference type="ARBA" id="ARBA00023136"/>
    </source>
</evidence>
<comment type="subcellular location">
    <subcellularLocation>
        <location evidence="1">Cell membrane</location>
        <topology evidence="1">Multi-pass membrane protein</topology>
    </subcellularLocation>
</comment>
<keyword evidence="3 7" id="KW-0812">Transmembrane</keyword>
<dbReference type="PANTHER" id="PTHR30572:SF4">
    <property type="entry name" value="ABC TRANSPORTER PERMEASE YTRF"/>
    <property type="match status" value="1"/>
</dbReference>
<evidence type="ECO:0000313" key="10">
    <source>
        <dbReference type="EMBL" id="XAE42514.1"/>
    </source>
</evidence>
<dbReference type="RefSeq" id="WP_342628232.1">
    <property type="nucleotide sequence ID" value="NZ_CP152276.1"/>
</dbReference>
<name>A0ABZ3D420_9PROT</name>
<feature type="transmembrane region" description="Helical" evidence="7">
    <location>
        <begin position="20"/>
        <end position="41"/>
    </location>
</feature>
<gene>
    <name evidence="10" type="ORF">AAC691_20055</name>
</gene>
<evidence type="ECO:0000256" key="6">
    <source>
        <dbReference type="ARBA" id="ARBA00038076"/>
    </source>
</evidence>
<evidence type="ECO:0000256" key="1">
    <source>
        <dbReference type="ARBA" id="ARBA00004651"/>
    </source>
</evidence>
<feature type="domain" description="ABC3 transporter permease C-terminal" evidence="8">
    <location>
        <begin position="300"/>
        <end position="401"/>
    </location>
</feature>
<dbReference type="EMBL" id="CP152276">
    <property type="protein sequence ID" value="XAE42514.1"/>
    <property type="molecule type" value="Genomic_DNA"/>
</dbReference>
<evidence type="ECO:0000256" key="3">
    <source>
        <dbReference type="ARBA" id="ARBA00022692"/>
    </source>
</evidence>
<feature type="transmembrane region" description="Helical" evidence="7">
    <location>
        <begin position="298"/>
        <end position="319"/>
    </location>
</feature>
<feature type="domain" description="ABC3 transporter permease C-terminal" evidence="8">
    <location>
        <begin position="705"/>
        <end position="816"/>
    </location>
</feature>
<keyword evidence="11" id="KW-1185">Reference proteome</keyword>
<protein>
    <submittedName>
        <fullName evidence="10">ABC transporter permease</fullName>
    </submittedName>
</protein>
<dbReference type="InterPro" id="IPR003838">
    <property type="entry name" value="ABC3_permease_C"/>
</dbReference>
<keyword evidence="4 7" id="KW-1133">Transmembrane helix</keyword>
<comment type="similarity">
    <text evidence="6">Belongs to the ABC-4 integral membrane protein family.</text>
</comment>
<dbReference type="Proteomes" id="UP001449795">
    <property type="component" value="Chromosome"/>
</dbReference>
<evidence type="ECO:0000256" key="2">
    <source>
        <dbReference type="ARBA" id="ARBA00022475"/>
    </source>
</evidence>
<feature type="transmembrane region" description="Helical" evidence="7">
    <location>
        <begin position="700"/>
        <end position="725"/>
    </location>
</feature>
<feature type="transmembrane region" description="Helical" evidence="7">
    <location>
        <begin position="433"/>
        <end position="455"/>
    </location>
</feature>
<feature type="transmembrane region" description="Helical" evidence="7">
    <location>
        <begin position="752"/>
        <end position="775"/>
    </location>
</feature>
<dbReference type="InterPro" id="IPR050250">
    <property type="entry name" value="Macrolide_Exporter_MacB"/>
</dbReference>
<accession>A0ABZ3D420</accession>
<evidence type="ECO:0000313" key="11">
    <source>
        <dbReference type="Proteomes" id="UP001449795"/>
    </source>
</evidence>